<evidence type="ECO:0000313" key="2">
    <source>
        <dbReference type="Proteomes" id="UP000619534"/>
    </source>
</evidence>
<name>A0ABQ1PLP8_9BACI</name>
<sequence length="41" mass="4831">MEIKPVYVERLKKLAFDLRGKGIDVKLCKKPMIKELAQRED</sequence>
<evidence type="ECO:0000313" key="1">
    <source>
        <dbReference type="EMBL" id="GGC99311.1"/>
    </source>
</evidence>
<comment type="caution">
    <text evidence="1">The sequence shown here is derived from an EMBL/GenBank/DDBJ whole genome shotgun (WGS) entry which is preliminary data.</text>
</comment>
<gene>
    <name evidence="1" type="ORF">GCM10007216_32610</name>
</gene>
<reference evidence="2" key="1">
    <citation type="journal article" date="2019" name="Int. J. Syst. Evol. Microbiol.">
        <title>The Global Catalogue of Microorganisms (GCM) 10K type strain sequencing project: providing services to taxonomists for standard genome sequencing and annotation.</title>
        <authorList>
            <consortium name="The Broad Institute Genomics Platform"/>
            <consortium name="The Broad Institute Genome Sequencing Center for Infectious Disease"/>
            <person name="Wu L."/>
            <person name="Ma J."/>
        </authorList>
    </citation>
    <scope>NUCLEOTIDE SEQUENCE [LARGE SCALE GENOMIC DNA]</scope>
    <source>
        <strain evidence="2">CCM 7282</strain>
    </source>
</reference>
<dbReference type="EMBL" id="BMCJ01000006">
    <property type="protein sequence ID" value="GGC99311.1"/>
    <property type="molecule type" value="Genomic_DNA"/>
</dbReference>
<accession>A0ABQ1PLP8</accession>
<dbReference type="RefSeq" id="WP_258953957.1">
    <property type="nucleotide sequence ID" value="NZ_BMCJ01000006.1"/>
</dbReference>
<dbReference type="Proteomes" id="UP000619534">
    <property type="component" value="Unassembled WGS sequence"/>
</dbReference>
<keyword evidence="2" id="KW-1185">Reference proteome</keyword>
<protein>
    <submittedName>
        <fullName evidence="1">Uncharacterized protein</fullName>
    </submittedName>
</protein>
<proteinExistence type="predicted"/>
<organism evidence="1 2">
    <name type="scientific">Thalassobacillus devorans</name>
    <dbReference type="NCBI Taxonomy" id="279813"/>
    <lineage>
        <taxon>Bacteria</taxon>
        <taxon>Bacillati</taxon>
        <taxon>Bacillota</taxon>
        <taxon>Bacilli</taxon>
        <taxon>Bacillales</taxon>
        <taxon>Bacillaceae</taxon>
        <taxon>Thalassobacillus</taxon>
    </lineage>
</organism>